<evidence type="ECO:0008006" key="3">
    <source>
        <dbReference type="Google" id="ProtNLM"/>
    </source>
</evidence>
<dbReference type="InterPro" id="IPR035437">
    <property type="entry name" value="SNase_OB-fold_sf"/>
</dbReference>
<keyword evidence="2" id="KW-1185">Reference proteome</keyword>
<comment type="caution">
    <text evidence="1">The sequence shown here is derived from an EMBL/GenBank/DDBJ whole genome shotgun (WGS) entry which is preliminary data.</text>
</comment>
<evidence type="ECO:0000313" key="1">
    <source>
        <dbReference type="EMBL" id="ODM99369.1"/>
    </source>
</evidence>
<sequence>MGFERRKKIGNRALVSKGRKNTIKRELFPNIEASSNSGRRETPLVTKEMHLVLSSKGHSSVKVGTGEGISQVESLNPWIGKPIWDPFSSTSWVWNKKVNWLLNQFKTFLEEKGNLSPLTVGELSQADKVIPVGAVEAGVVVYPSNPSEIYIVLENPTYYYSAQQSEWTEIFPAFKSGPEALVGVQALLQLFYKSYKHLEIDLKASFGSYKDGDLVAVKVIRKLNHHQSSRSSDSGISVGEERIDNEYEYQFNRGLVTRIDYGVDGTDLFEYTVYCFDLGYEVIVSEHFLLPLLKPFNLIPPLALRCELYGISPAGEQWNHLSNDYFRFLLQHCRQLSFSFEFCSAVSVPLRQTDLQSRTSSYLVNVEVREFNLTTGSIAYLFNFADEMINNKYAIPWNLTPTRPKVMEGTTVAEVITLNAEMIPDRVTLPFRAGLLLTKFHPKVYDQLPREIIAREIERLFMMRGDALNDMEGVRNRLTIVLPDPNKCLGNRCSVNALMGNEKAKEK</sequence>
<organism evidence="1 2">
    <name type="scientific">Orchesella cincta</name>
    <name type="common">Springtail</name>
    <name type="synonym">Podura cincta</name>
    <dbReference type="NCBI Taxonomy" id="48709"/>
    <lineage>
        <taxon>Eukaryota</taxon>
        <taxon>Metazoa</taxon>
        <taxon>Ecdysozoa</taxon>
        <taxon>Arthropoda</taxon>
        <taxon>Hexapoda</taxon>
        <taxon>Collembola</taxon>
        <taxon>Entomobryomorpha</taxon>
        <taxon>Entomobryoidea</taxon>
        <taxon>Orchesellidae</taxon>
        <taxon>Orchesellinae</taxon>
        <taxon>Orchesella</taxon>
    </lineage>
</organism>
<name>A0A1D2N277_ORCCI</name>
<accession>A0A1D2N277</accession>
<dbReference type="SUPFAM" id="SSF63748">
    <property type="entry name" value="Tudor/PWWP/MBT"/>
    <property type="match status" value="1"/>
</dbReference>
<dbReference type="Proteomes" id="UP000094527">
    <property type="component" value="Unassembled WGS sequence"/>
</dbReference>
<reference evidence="1 2" key="1">
    <citation type="journal article" date="2016" name="Genome Biol. Evol.">
        <title>Gene Family Evolution Reflects Adaptation to Soil Environmental Stressors in the Genome of the Collembolan Orchesella cincta.</title>
        <authorList>
            <person name="Faddeeva-Vakhrusheva A."/>
            <person name="Derks M.F."/>
            <person name="Anvar S.Y."/>
            <person name="Agamennone V."/>
            <person name="Suring W."/>
            <person name="Smit S."/>
            <person name="van Straalen N.M."/>
            <person name="Roelofs D."/>
        </authorList>
    </citation>
    <scope>NUCLEOTIDE SEQUENCE [LARGE SCALE GENOMIC DNA]</scope>
    <source>
        <tissue evidence="1">Mixed pool</tissue>
    </source>
</reference>
<dbReference type="EMBL" id="LJIJ01000285">
    <property type="protein sequence ID" value="ODM99369.1"/>
    <property type="molecule type" value="Genomic_DNA"/>
</dbReference>
<gene>
    <name evidence="1" type="ORF">Ocin01_07310</name>
</gene>
<proteinExistence type="predicted"/>
<protein>
    <recommendedName>
        <fullName evidence="3">Tudor domain-containing protein</fullName>
    </recommendedName>
</protein>
<dbReference type="Gene3D" id="2.40.50.90">
    <property type="match status" value="1"/>
</dbReference>
<evidence type="ECO:0000313" key="2">
    <source>
        <dbReference type="Proteomes" id="UP000094527"/>
    </source>
</evidence>
<dbReference type="AlphaFoldDB" id="A0A1D2N277"/>